<dbReference type="eggNOG" id="KOG1558">
    <property type="taxonomic scope" value="Eukaryota"/>
</dbReference>
<dbReference type="Pfam" id="PF02535">
    <property type="entry name" value="Zip"/>
    <property type="match status" value="1"/>
</dbReference>
<feature type="transmembrane region" description="Helical" evidence="6">
    <location>
        <begin position="106"/>
        <end position="129"/>
    </location>
</feature>
<keyword evidence="3 6" id="KW-1133">Transmembrane helix</keyword>
<feature type="region of interest" description="Disordered" evidence="5">
    <location>
        <begin position="219"/>
        <end position="249"/>
    </location>
</feature>
<evidence type="ECO:0000256" key="1">
    <source>
        <dbReference type="ARBA" id="ARBA00004141"/>
    </source>
</evidence>
<dbReference type="AlphaFoldDB" id="A0A1D8NGL8"/>
<feature type="compositionally biased region" description="Basic and acidic residues" evidence="5">
    <location>
        <begin position="219"/>
        <end position="233"/>
    </location>
</feature>
<dbReference type="GO" id="GO:0005886">
    <property type="term" value="C:plasma membrane"/>
    <property type="evidence" value="ECO:0007669"/>
    <property type="project" value="TreeGrafter"/>
</dbReference>
<feature type="transmembrane region" description="Helical" evidence="6">
    <location>
        <begin position="180"/>
        <end position="199"/>
    </location>
</feature>
<comment type="subcellular location">
    <subcellularLocation>
        <location evidence="1">Membrane</location>
        <topology evidence="1">Multi-pass membrane protein</topology>
    </subcellularLocation>
</comment>
<evidence type="ECO:0000256" key="5">
    <source>
        <dbReference type="SAM" id="MobiDB-lite"/>
    </source>
</evidence>
<reference evidence="8 10" key="1">
    <citation type="journal article" date="2016" name="PLoS ONE">
        <title>Sequence Assembly of Yarrowia lipolytica Strain W29/CLIB89 Shows Transposable Element Diversity.</title>
        <authorList>
            <person name="Magnan C."/>
            <person name="Yu J."/>
            <person name="Chang I."/>
            <person name="Jahn E."/>
            <person name="Kanomata Y."/>
            <person name="Wu J."/>
            <person name="Zeller M."/>
            <person name="Oakes M."/>
            <person name="Baldi P."/>
            <person name="Sandmeyer S."/>
        </authorList>
    </citation>
    <scope>NUCLEOTIDE SEQUENCE [LARGE SCALE GENOMIC DNA]</scope>
    <source>
        <strain evidence="8">CLIB89</strain>
        <strain evidence="10">CLIB89(W29)</strain>
    </source>
</reference>
<dbReference type="KEGG" id="yli:2912892"/>
<evidence type="ECO:0000313" key="10">
    <source>
        <dbReference type="Proteomes" id="UP000182444"/>
    </source>
</evidence>
<evidence type="ECO:0000256" key="2">
    <source>
        <dbReference type="ARBA" id="ARBA00022692"/>
    </source>
</evidence>
<evidence type="ECO:0000256" key="3">
    <source>
        <dbReference type="ARBA" id="ARBA00022989"/>
    </source>
</evidence>
<organism evidence="8 10">
    <name type="scientific">Yarrowia lipolytica</name>
    <name type="common">Candida lipolytica</name>
    <dbReference type="NCBI Taxonomy" id="4952"/>
    <lineage>
        <taxon>Eukaryota</taxon>
        <taxon>Fungi</taxon>
        <taxon>Dikarya</taxon>
        <taxon>Ascomycota</taxon>
        <taxon>Saccharomycotina</taxon>
        <taxon>Dipodascomycetes</taxon>
        <taxon>Dipodascales</taxon>
        <taxon>Dipodascales incertae sedis</taxon>
        <taxon>Yarrowia</taxon>
    </lineage>
</organism>
<name>A0A1D8NGL8_YARLL</name>
<accession>A0A1D8NGL8</accession>
<dbReference type="GeneID" id="2912892"/>
<dbReference type="PANTHER" id="PTHR11040">
    <property type="entry name" value="ZINC/IRON TRANSPORTER"/>
    <property type="match status" value="1"/>
</dbReference>
<protein>
    <submittedName>
        <fullName evidence="9">ZIP zinc transporter-domain-containing protein</fullName>
    </submittedName>
</protein>
<feature type="transmembrane region" description="Helical" evidence="6">
    <location>
        <begin position="359"/>
        <end position="381"/>
    </location>
</feature>
<feature type="compositionally biased region" description="Low complexity" evidence="5">
    <location>
        <begin position="264"/>
        <end position="279"/>
    </location>
</feature>
<feature type="transmembrane region" description="Helical" evidence="6">
    <location>
        <begin position="434"/>
        <end position="454"/>
    </location>
</feature>
<dbReference type="VEuPathDB" id="FungiDB:YALI1_E01133g"/>
<sequence length="455" mass="49392">MRLVSFLPLLLIHTTAATSADTTAVDLSDFYAGTNPSALDSAISVPEGNYKPKHVVHISRRRLICRTNEDTGEEICKVDNSDPQESIIEEVDCSKKERNTNVGLRVGALFAVLGTSALGVFPPVLAESIWRINLETLPMTFIKQFGTGVVLSTAFVHLGAEATEEFNNPCIGEVEYKPTPLAFVLAGLFISFLIEYLGARLLRWRANTLEARRNENQDCEETKCGHDHDHGHIIDNTGGDTEDSDNGGEPVQEIVEDVIEKAPSRLSSSSVRRSTTQTTAPPPPIAGGCHSHGLIDPTDKFSVWIMEAGIIFHSVLVGVTVSLAEEDTFITLFIAILFHQMFEGVGLGSRIAGLKESRLISKCLMCLWFSIITPIGMAIGLGVLDHFEENPTTLWALGSIDGLCCGVLVYAGVVEMLGFDWLFGDLQDAPPLRVCVGLVGLTLGMLLMSLVGHWA</sequence>
<feature type="chain" id="PRO_5036017819" evidence="7">
    <location>
        <begin position="18"/>
        <end position="455"/>
    </location>
</feature>
<dbReference type="Proteomes" id="UP000256601">
    <property type="component" value="Unassembled WGS sequence"/>
</dbReference>
<dbReference type="OrthoDB" id="448280at2759"/>
<reference evidence="9 11" key="2">
    <citation type="submission" date="2018-07" db="EMBL/GenBank/DDBJ databases">
        <title>Draft Genome Assemblies for Five Robust Yarrowia lipolytica Strains Exhibiting High Lipid Production and Pentose Sugar Utilization and Sugar Alcohol Secretion from Undetoxified Lignocellulosic Biomass Hydrolysates.</title>
        <authorList>
            <consortium name="DOE Joint Genome Institute"/>
            <person name="Walker C."/>
            <person name="Ryu S."/>
            <person name="Na H."/>
            <person name="Zane M."/>
            <person name="LaButti K."/>
            <person name="Lipzen A."/>
            <person name="Haridas S."/>
            <person name="Barry K."/>
            <person name="Grigoriev I.V."/>
            <person name="Quarterman J."/>
            <person name="Slininger P."/>
            <person name="Dien B."/>
            <person name="Trinh C.T."/>
        </authorList>
    </citation>
    <scope>NUCLEOTIDE SEQUENCE [LARGE SCALE GENOMIC DNA]</scope>
    <source>
        <strain evidence="9 11">YB392</strain>
    </source>
</reference>
<feature type="transmembrane region" description="Helical" evidence="6">
    <location>
        <begin position="329"/>
        <end position="347"/>
    </location>
</feature>
<dbReference type="VEuPathDB" id="FungiDB:YALI0_E00748g"/>
<evidence type="ECO:0000256" key="4">
    <source>
        <dbReference type="ARBA" id="ARBA00023136"/>
    </source>
</evidence>
<evidence type="ECO:0000313" key="8">
    <source>
        <dbReference type="EMBL" id="AOW04774.1"/>
    </source>
</evidence>
<evidence type="ECO:0000313" key="9">
    <source>
        <dbReference type="EMBL" id="RDW29039.1"/>
    </source>
</evidence>
<evidence type="ECO:0000256" key="7">
    <source>
        <dbReference type="SAM" id="SignalP"/>
    </source>
</evidence>
<proteinExistence type="predicted"/>
<gene>
    <name evidence="9" type="ORF">B0I71DRAFT_126349</name>
    <name evidence="8" type="ORF">YALI1_E01133g</name>
</gene>
<dbReference type="Proteomes" id="UP000182444">
    <property type="component" value="Chromosome 1E"/>
</dbReference>
<keyword evidence="2 6" id="KW-0812">Transmembrane</keyword>
<evidence type="ECO:0000313" key="11">
    <source>
        <dbReference type="Proteomes" id="UP000256601"/>
    </source>
</evidence>
<dbReference type="EMBL" id="CP017557">
    <property type="protein sequence ID" value="AOW04774.1"/>
    <property type="molecule type" value="Genomic_DNA"/>
</dbReference>
<feature type="region of interest" description="Disordered" evidence="5">
    <location>
        <begin position="262"/>
        <end position="289"/>
    </location>
</feature>
<feature type="transmembrane region" description="Helical" evidence="6">
    <location>
        <begin position="301"/>
        <end position="323"/>
    </location>
</feature>
<feature type="signal peptide" evidence="7">
    <location>
        <begin position="1"/>
        <end position="17"/>
    </location>
</feature>
<keyword evidence="4 6" id="KW-0472">Membrane</keyword>
<dbReference type="PANTHER" id="PTHR11040:SF44">
    <property type="entry name" value="PROTEIN ZNTC-RELATED"/>
    <property type="match status" value="1"/>
</dbReference>
<feature type="transmembrane region" description="Helical" evidence="6">
    <location>
        <begin position="393"/>
        <end position="413"/>
    </location>
</feature>
<dbReference type="OMA" id="SCHSHGE"/>
<keyword evidence="7" id="KW-0732">Signal</keyword>
<dbReference type="RefSeq" id="XP_503385.1">
    <property type="nucleotide sequence ID" value="XM_503385.1"/>
</dbReference>
<dbReference type="EMBL" id="KZ858947">
    <property type="protein sequence ID" value="RDW29039.1"/>
    <property type="molecule type" value="Genomic_DNA"/>
</dbReference>
<evidence type="ECO:0000256" key="6">
    <source>
        <dbReference type="SAM" id="Phobius"/>
    </source>
</evidence>
<dbReference type="InterPro" id="IPR003689">
    <property type="entry name" value="ZIP"/>
</dbReference>
<dbReference type="GO" id="GO:0005385">
    <property type="term" value="F:zinc ion transmembrane transporter activity"/>
    <property type="evidence" value="ECO:0007669"/>
    <property type="project" value="TreeGrafter"/>
</dbReference>